<dbReference type="eggNOG" id="ENOG502T8K1">
    <property type="taxonomic scope" value="Eukaryota"/>
</dbReference>
<dbReference type="HOGENOM" id="CLU_018876_0_0_1"/>
<dbReference type="AlphaFoldDB" id="B8M8P1"/>
<dbReference type="RefSeq" id="XP_002480988.1">
    <property type="nucleotide sequence ID" value="XM_002480943.1"/>
</dbReference>
<dbReference type="Proteomes" id="UP000001745">
    <property type="component" value="Unassembled WGS sequence"/>
</dbReference>
<dbReference type="VEuPathDB" id="FungiDB:TSTA_037720"/>
<reference evidence="2" key="1">
    <citation type="journal article" date="2015" name="Genome Announc.">
        <title>Genome sequence of the AIDS-associated pathogen Penicillium marneffei (ATCC18224) and its near taxonomic relative Talaromyces stipitatus (ATCC10500).</title>
        <authorList>
            <person name="Nierman W.C."/>
            <person name="Fedorova-Abrams N.D."/>
            <person name="Andrianopoulos A."/>
        </authorList>
    </citation>
    <scope>NUCLEOTIDE SEQUENCE [LARGE SCALE GENOMIC DNA]</scope>
    <source>
        <strain evidence="2">ATCC 10500 / CBS 375.48 / QM 6759 / NRRL 1006</strain>
    </source>
</reference>
<accession>B8M8P1</accession>
<sequence>MANLSPFSNFSQGNSSTFTSPFGFAREIHLAMGPCQFQGNNGFRCTCPSGECTLFSDDPRRPIFCENCGHVMDVHRDYDKRHLPLPMSFSVCIKSLTDILKAAALFSSVLLEIPTMVSPRERLVNGIIDQAEKYRLILVRGTPDCGKMNLVANELLTRRSGEIPVHIMTGWDERQVDKAEGWNEYLMQETVIKGRDWPTSCAYLCSMKLRSLTGIPLYESFDEETTDFNDQNGLGLLLEAEEASDVMKKYTDAVGPPSLSKDLMDELFLISNGHVGCLTALMGVFRRAVELEYQRRHDPQFELGTVRESIFSHPSRLFRYLNDTPFIRGMPNADILQHQDVAKVFKRTVACDEISADDFENAAEIQTLEMIWRNGWLHARKIRSSLYISQQHPSLTPLTGVIHYTTALELAIGAIRGIIIPRHLSDPPRSASGGSLPLEDQYQKEFYRSFYTLLDGRVLISPEYVAKRGKGGGTIDFLLSTKKWGFELLEIAKK</sequence>
<name>B8M8P1_TALSN</name>
<gene>
    <name evidence="1" type="ORF">TSTA_037720</name>
</gene>
<dbReference type="EMBL" id="EQ962654">
    <property type="protein sequence ID" value="EED20554.1"/>
    <property type="molecule type" value="Genomic_DNA"/>
</dbReference>
<proteinExistence type="predicted"/>
<protein>
    <submittedName>
        <fullName evidence="1">Uncharacterized protein</fullName>
    </submittedName>
</protein>
<evidence type="ECO:0000313" key="1">
    <source>
        <dbReference type="EMBL" id="EED20554.1"/>
    </source>
</evidence>
<dbReference type="OMA" id="HAIACNG"/>
<evidence type="ECO:0000313" key="2">
    <source>
        <dbReference type="Proteomes" id="UP000001745"/>
    </source>
</evidence>
<keyword evidence="2" id="KW-1185">Reference proteome</keyword>
<dbReference type="OrthoDB" id="2364732at2759"/>
<dbReference type="STRING" id="441959.B8M8P1"/>
<dbReference type="GeneID" id="8102148"/>
<organism evidence="1 2">
    <name type="scientific">Talaromyces stipitatus (strain ATCC 10500 / CBS 375.48 / QM 6759 / NRRL 1006)</name>
    <name type="common">Penicillium stipitatum</name>
    <dbReference type="NCBI Taxonomy" id="441959"/>
    <lineage>
        <taxon>Eukaryota</taxon>
        <taxon>Fungi</taxon>
        <taxon>Dikarya</taxon>
        <taxon>Ascomycota</taxon>
        <taxon>Pezizomycotina</taxon>
        <taxon>Eurotiomycetes</taxon>
        <taxon>Eurotiomycetidae</taxon>
        <taxon>Eurotiales</taxon>
        <taxon>Trichocomaceae</taxon>
        <taxon>Talaromyces</taxon>
        <taxon>Talaromyces sect. Talaromyces</taxon>
    </lineage>
</organism>
<dbReference type="InParanoid" id="B8M8P1"/>